<dbReference type="Proteomes" id="UP001144471">
    <property type="component" value="Unassembled WGS sequence"/>
</dbReference>
<dbReference type="RefSeq" id="WP_281834111.1">
    <property type="nucleotide sequence ID" value="NZ_BSDY01000004.1"/>
</dbReference>
<proteinExistence type="predicted"/>
<dbReference type="InterPro" id="IPR018490">
    <property type="entry name" value="cNMP-bd_dom_sf"/>
</dbReference>
<evidence type="ECO:0000259" key="4">
    <source>
        <dbReference type="PROSITE" id="PS50042"/>
    </source>
</evidence>
<protein>
    <submittedName>
        <fullName evidence="5">Transcriptional regulator</fullName>
    </submittedName>
</protein>
<sequence>MISKKSIKDFITDYHLDDILTDEVIPHLKLKSYKKDELILNAHEPVKNIYFLVEGMVEISSMMLSGNKIFINYLYPLEIFGDVEYVNKKVPMFDVLAAEPSLCIVLPFPIIEQYLETSYHFWKLLAVEGNTKLLRTNKATILKGTYSLKTVLSNYIIKSGYSITFNSMAELALQFNVSYRNLSRVIKELAEEGVIKKERKRITTLDREKLEDYSADL</sequence>
<dbReference type="InterPro" id="IPR000595">
    <property type="entry name" value="cNMP-bd_dom"/>
</dbReference>
<dbReference type="InterPro" id="IPR036390">
    <property type="entry name" value="WH_DNA-bd_sf"/>
</dbReference>
<gene>
    <name evidence="5" type="primary">nssR</name>
    <name evidence="5" type="ORF">PM10SUCC1_10690</name>
</gene>
<organism evidence="5 6">
    <name type="scientific">Propionigenium maris DSM 9537</name>
    <dbReference type="NCBI Taxonomy" id="1123000"/>
    <lineage>
        <taxon>Bacteria</taxon>
        <taxon>Fusobacteriati</taxon>
        <taxon>Fusobacteriota</taxon>
        <taxon>Fusobacteriia</taxon>
        <taxon>Fusobacteriales</taxon>
        <taxon>Fusobacteriaceae</taxon>
        <taxon>Propionigenium</taxon>
    </lineage>
</organism>
<accession>A0A9W6GJZ7</accession>
<keyword evidence="3" id="KW-0804">Transcription</keyword>
<keyword evidence="6" id="KW-1185">Reference proteome</keyword>
<dbReference type="SUPFAM" id="SSF51206">
    <property type="entry name" value="cAMP-binding domain-like"/>
    <property type="match status" value="1"/>
</dbReference>
<dbReference type="SMART" id="SM00100">
    <property type="entry name" value="cNMP"/>
    <property type="match status" value="1"/>
</dbReference>
<keyword evidence="2" id="KW-0238">DNA-binding</keyword>
<dbReference type="CDD" id="cd00038">
    <property type="entry name" value="CAP_ED"/>
    <property type="match status" value="1"/>
</dbReference>
<dbReference type="InterPro" id="IPR036388">
    <property type="entry name" value="WH-like_DNA-bd_sf"/>
</dbReference>
<keyword evidence="1" id="KW-0805">Transcription regulation</keyword>
<dbReference type="Gene3D" id="2.60.120.10">
    <property type="entry name" value="Jelly Rolls"/>
    <property type="match status" value="1"/>
</dbReference>
<dbReference type="AlphaFoldDB" id="A0A9W6GJZ7"/>
<comment type="caution">
    <text evidence="5">The sequence shown here is derived from an EMBL/GenBank/DDBJ whole genome shotgun (WGS) entry which is preliminary data.</text>
</comment>
<name>A0A9W6GJZ7_9FUSO</name>
<evidence type="ECO:0000256" key="1">
    <source>
        <dbReference type="ARBA" id="ARBA00023015"/>
    </source>
</evidence>
<dbReference type="InterPro" id="IPR012318">
    <property type="entry name" value="HTH_CRP"/>
</dbReference>
<dbReference type="InterPro" id="IPR014710">
    <property type="entry name" value="RmlC-like_jellyroll"/>
</dbReference>
<evidence type="ECO:0000313" key="6">
    <source>
        <dbReference type="Proteomes" id="UP001144471"/>
    </source>
</evidence>
<dbReference type="SUPFAM" id="SSF46785">
    <property type="entry name" value="Winged helix' DNA-binding domain"/>
    <property type="match status" value="1"/>
</dbReference>
<dbReference type="Pfam" id="PF13545">
    <property type="entry name" value="HTH_Crp_2"/>
    <property type="match status" value="1"/>
</dbReference>
<dbReference type="PROSITE" id="PS50042">
    <property type="entry name" value="CNMP_BINDING_3"/>
    <property type="match status" value="1"/>
</dbReference>
<dbReference type="Pfam" id="PF00027">
    <property type="entry name" value="cNMP_binding"/>
    <property type="match status" value="1"/>
</dbReference>
<reference evidence="5" key="1">
    <citation type="submission" date="2022-12" db="EMBL/GenBank/DDBJ databases">
        <title>Reference genome sequencing for broad-spectrum identification of bacterial and archaeal isolates by mass spectrometry.</title>
        <authorList>
            <person name="Sekiguchi Y."/>
            <person name="Tourlousse D.M."/>
        </authorList>
    </citation>
    <scope>NUCLEOTIDE SEQUENCE</scope>
    <source>
        <strain evidence="5">10succ1</strain>
    </source>
</reference>
<dbReference type="Gene3D" id="1.10.10.10">
    <property type="entry name" value="Winged helix-like DNA-binding domain superfamily/Winged helix DNA-binding domain"/>
    <property type="match status" value="1"/>
</dbReference>
<evidence type="ECO:0000256" key="3">
    <source>
        <dbReference type="ARBA" id="ARBA00023163"/>
    </source>
</evidence>
<dbReference type="GO" id="GO:0003677">
    <property type="term" value="F:DNA binding"/>
    <property type="evidence" value="ECO:0007669"/>
    <property type="project" value="UniProtKB-KW"/>
</dbReference>
<evidence type="ECO:0000313" key="5">
    <source>
        <dbReference type="EMBL" id="GLI55555.1"/>
    </source>
</evidence>
<feature type="domain" description="Cyclic nucleotide-binding" evidence="4">
    <location>
        <begin position="15"/>
        <end position="91"/>
    </location>
</feature>
<evidence type="ECO:0000256" key="2">
    <source>
        <dbReference type="ARBA" id="ARBA00023125"/>
    </source>
</evidence>
<dbReference type="GO" id="GO:0006355">
    <property type="term" value="P:regulation of DNA-templated transcription"/>
    <property type="evidence" value="ECO:0007669"/>
    <property type="project" value="InterPro"/>
</dbReference>
<dbReference type="EMBL" id="BSDY01000004">
    <property type="protein sequence ID" value="GLI55555.1"/>
    <property type="molecule type" value="Genomic_DNA"/>
</dbReference>